<dbReference type="InterPro" id="IPR035919">
    <property type="entry name" value="EAL_sf"/>
</dbReference>
<feature type="domain" description="EAL" evidence="1">
    <location>
        <begin position="376"/>
        <end position="629"/>
    </location>
</feature>
<dbReference type="PROSITE" id="PS50883">
    <property type="entry name" value="EAL"/>
    <property type="match status" value="1"/>
</dbReference>
<dbReference type="CDD" id="cd01948">
    <property type="entry name" value="EAL"/>
    <property type="match status" value="1"/>
</dbReference>
<dbReference type="GO" id="GO:0071111">
    <property type="term" value="F:cyclic-guanylate-specific phosphodiesterase activity"/>
    <property type="evidence" value="ECO:0007669"/>
    <property type="project" value="InterPro"/>
</dbReference>
<dbReference type="PANTHER" id="PTHR33121">
    <property type="entry name" value="CYCLIC DI-GMP PHOSPHODIESTERASE PDEF"/>
    <property type="match status" value="1"/>
</dbReference>
<dbReference type="PANTHER" id="PTHR33121:SF71">
    <property type="entry name" value="OXYGEN SENSOR PROTEIN DOSP"/>
    <property type="match status" value="1"/>
</dbReference>
<dbReference type="InterPro" id="IPR029787">
    <property type="entry name" value="Nucleotide_cyclase"/>
</dbReference>
<dbReference type="SUPFAM" id="SSF141868">
    <property type="entry name" value="EAL domain-like"/>
    <property type="match status" value="1"/>
</dbReference>
<gene>
    <name evidence="3" type="ORF">VIN01S_12010</name>
</gene>
<name>A0A4Y3HTL7_9VIBR</name>
<sequence length="634" mass="72602">MARVNTQKLEVPDKIYGSWQDMLEILSQYARVPVAMVNRLNQSHLDIFCSNHHTDNPFKMGDSFALGGHHFCETTLKTDSILVVNDRYKDPSWQNITEPLDDDMVSYLGIPLHWPNGTPFGTLSILDNKPNCFKISVRELLSVFKDSVEAQLTVIFQNQKLQLINRDLQSRIQNRTVELANLSYQLDKEATKRKQLEREVHYQQHHDVGSGLLNAKAWELETNRVVNHADLYHQEVAVFYLGISNGHRIQIDMGAETLDQIIKQLKDKLGQLTPHKQLCARPRSNDIAFTLLSLSSSKNYDTIIQRIMDITSQDFDVPSGKVRLQVYVGVSLSHPQHSQQNLALTVQAFQTMQNARESGKRILFYDDNQNDSSTRLNRLESYFMESIRDDAIKLFYQPQIALNNRQWNSASTSLRWDHPILGNVSELSINQLCDQPEIADAMCHFIVKKSIDIAQQWRAIKSSFRIAVKLNACQLASHDLPELLAKWLKSAHLSGDCLEIEVSEKQLFANEGSLQPTLEQLSALGVQLTLCDFGHGHASFSYLKHSPFKRIKIDKSFTDNLQHSSEDRAFLHSLMQITTKLGLDTVLTGVETKEQEQWLMQFDTPYAEGKMYYGPMTRKDFEQSLCRQIEINLH</sequence>
<dbReference type="InterPro" id="IPR043128">
    <property type="entry name" value="Rev_trsase/Diguanyl_cyclase"/>
</dbReference>
<evidence type="ECO:0000313" key="4">
    <source>
        <dbReference type="Proteomes" id="UP000318717"/>
    </source>
</evidence>
<dbReference type="SMART" id="SM00267">
    <property type="entry name" value="GGDEF"/>
    <property type="match status" value="1"/>
</dbReference>
<proteinExistence type="predicted"/>
<dbReference type="AlphaFoldDB" id="A0A4Y3HTL7"/>
<dbReference type="Pfam" id="PF01590">
    <property type="entry name" value="GAF"/>
    <property type="match status" value="1"/>
</dbReference>
<dbReference type="Gene3D" id="3.30.450.40">
    <property type="match status" value="1"/>
</dbReference>
<dbReference type="SUPFAM" id="SSF55073">
    <property type="entry name" value="Nucleotide cyclase"/>
    <property type="match status" value="1"/>
</dbReference>
<dbReference type="PROSITE" id="PS50887">
    <property type="entry name" value="GGDEF"/>
    <property type="match status" value="1"/>
</dbReference>
<dbReference type="InterPro" id="IPR000160">
    <property type="entry name" value="GGDEF_dom"/>
</dbReference>
<evidence type="ECO:0000259" key="2">
    <source>
        <dbReference type="PROSITE" id="PS50887"/>
    </source>
</evidence>
<dbReference type="InterPro" id="IPR050706">
    <property type="entry name" value="Cyclic-di-GMP_PDE-like"/>
</dbReference>
<dbReference type="Gene3D" id="3.30.70.270">
    <property type="match status" value="1"/>
</dbReference>
<dbReference type="SMART" id="SM00065">
    <property type="entry name" value="GAF"/>
    <property type="match status" value="1"/>
</dbReference>
<dbReference type="InterPro" id="IPR029016">
    <property type="entry name" value="GAF-like_dom_sf"/>
</dbReference>
<dbReference type="OrthoDB" id="9804951at2"/>
<dbReference type="InterPro" id="IPR001633">
    <property type="entry name" value="EAL_dom"/>
</dbReference>
<dbReference type="Gene3D" id="3.20.20.450">
    <property type="entry name" value="EAL domain"/>
    <property type="match status" value="1"/>
</dbReference>
<organism evidence="3 4">
    <name type="scientific">Vibrio inusitatus NBRC 102082</name>
    <dbReference type="NCBI Taxonomy" id="1219070"/>
    <lineage>
        <taxon>Bacteria</taxon>
        <taxon>Pseudomonadati</taxon>
        <taxon>Pseudomonadota</taxon>
        <taxon>Gammaproteobacteria</taxon>
        <taxon>Vibrionales</taxon>
        <taxon>Vibrionaceae</taxon>
        <taxon>Vibrio</taxon>
    </lineage>
</organism>
<reference evidence="3 4" key="1">
    <citation type="submission" date="2019-06" db="EMBL/GenBank/DDBJ databases">
        <title>Whole genome shotgun sequence of Vibrio inusitatus NBRC 102082.</title>
        <authorList>
            <person name="Hosoyama A."/>
            <person name="Uohara A."/>
            <person name="Ohji S."/>
            <person name="Ichikawa N."/>
        </authorList>
    </citation>
    <scope>NUCLEOTIDE SEQUENCE [LARGE SCALE GENOMIC DNA]</scope>
    <source>
        <strain evidence="3 4">NBRC 102082</strain>
    </source>
</reference>
<dbReference type="SMART" id="SM00052">
    <property type="entry name" value="EAL"/>
    <property type="match status" value="1"/>
</dbReference>
<dbReference type="EMBL" id="BJLF01000004">
    <property type="protein sequence ID" value="GEA50397.1"/>
    <property type="molecule type" value="Genomic_DNA"/>
</dbReference>
<dbReference type="Pfam" id="PF00563">
    <property type="entry name" value="EAL"/>
    <property type="match status" value="1"/>
</dbReference>
<comment type="caution">
    <text evidence="3">The sequence shown here is derived from an EMBL/GenBank/DDBJ whole genome shotgun (WGS) entry which is preliminary data.</text>
</comment>
<dbReference type="RefSeq" id="WP_141344786.1">
    <property type="nucleotide sequence ID" value="NZ_BJLF01000004.1"/>
</dbReference>
<evidence type="ECO:0000259" key="1">
    <source>
        <dbReference type="PROSITE" id="PS50883"/>
    </source>
</evidence>
<accession>A0A4Y3HTL7</accession>
<dbReference type="Proteomes" id="UP000318717">
    <property type="component" value="Unassembled WGS sequence"/>
</dbReference>
<dbReference type="InterPro" id="IPR003018">
    <property type="entry name" value="GAF"/>
</dbReference>
<dbReference type="SUPFAM" id="SSF55781">
    <property type="entry name" value="GAF domain-like"/>
    <property type="match status" value="1"/>
</dbReference>
<feature type="domain" description="GGDEF" evidence="2">
    <location>
        <begin position="234"/>
        <end position="368"/>
    </location>
</feature>
<protein>
    <submittedName>
        <fullName evidence="3">Sensor domain-containing phosphodiesterase</fullName>
    </submittedName>
</protein>
<evidence type="ECO:0000313" key="3">
    <source>
        <dbReference type="EMBL" id="GEA50397.1"/>
    </source>
</evidence>
<dbReference type="Pfam" id="PF00990">
    <property type="entry name" value="GGDEF"/>
    <property type="match status" value="1"/>
</dbReference>
<keyword evidence="4" id="KW-1185">Reference proteome</keyword>